<accession>K0SV15</accession>
<reference evidence="2 3" key="1">
    <citation type="journal article" date="2012" name="Genome Biol.">
        <title>Genome and low-iron response of an oceanic diatom adapted to chronic iron limitation.</title>
        <authorList>
            <person name="Lommer M."/>
            <person name="Specht M."/>
            <person name="Roy A.S."/>
            <person name="Kraemer L."/>
            <person name="Andreson R."/>
            <person name="Gutowska M.A."/>
            <person name="Wolf J."/>
            <person name="Bergner S.V."/>
            <person name="Schilhabel M.B."/>
            <person name="Klostermeier U.C."/>
            <person name="Beiko R.G."/>
            <person name="Rosenstiel P."/>
            <person name="Hippler M."/>
            <person name="Laroche J."/>
        </authorList>
    </citation>
    <scope>NUCLEOTIDE SEQUENCE [LARGE SCALE GENOMIC DNA]</scope>
    <source>
        <strain evidence="2 3">CCMP1005</strain>
    </source>
</reference>
<gene>
    <name evidence="2" type="ORF">THAOC_10008</name>
</gene>
<dbReference type="Pfam" id="PF04577">
    <property type="entry name" value="Glyco_transf_61"/>
    <property type="match status" value="1"/>
</dbReference>
<organism evidence="2 3">
    <name type="scientific">Thalassiosira oceanica</name>
    <name type="common">Marine diatom</name>
    <dbReference type="NCBI Taxonomy" id="159749"/>
    <lineage>
        <taxon>Eukaryota</taxon>
        <taxon>Sar</taxon>
        <taxon>Stramenopiles</taxon>
        <taxon>Ochrophyta</taxon>
        <taxon>Bacillariophyta</taxon>
        <taxon>Coscinodiscophyceae</taxon>
        <taxon>Thalassiosirophycidae</taxon>
        <taxon>Thalassiosirales</taxon>
        <taxon>Thalassiosiraceae</taxon>
        <taxon>Thalassiosira</taxon>
    </lineage>
</organism>
<evidence type="ECO:0000259" key="1">
    <source>
        <dbReference type="Pfam" id="PF04577"/>
    </source>
</evidence>
<dbReference type="AlphaFoldDB" id="K0SV15"/>
<keyword evidence="3" id="KW-1185">Reference proteome</keyword>
<evidence type="ECO:0000313" key="2">
    <source>
        <dbReference type="EMBL" id="EJK68779.1"/>
    </source>
</evidence>
<evidence type="ECO:0000313" key="3">
    <source>
        <dbReference type="Proteomes" id="UP000266841"/>
    </source>
</evidence>
<name>K0SV15_THAOC</name>
<dbReference type="EMBL" id="AGNL01010840">
    <property type="protein sequence ID" value="EJK68779.1"/>
    <property type="molecule type" value="Genomic_DNA"/>
</dbReference>
<comment type="caution">
    <text evidence="2">The sequence shown here is derived from an EMBL/GenBank/DDBJ whole genome shotgun (WGS) entry which is preliminary data.</text>
</comment>
<protein>
    <recommendedName>
        <fullName evidence="1">Glycosyltransferase 61 catalytic domain-containing protein</fullName>
    </recommendedName>
</protein>
<proteinExistence type="predicted"/>
<sequence length="380" mass="43469">MNKTTIRINRDHPLKQENVNITEADLFKSACLSKGRNSWHHISYKEVFGSWDFKTLNRSADESINKGSNFPAFLTATRRLNEDTEVTNFSHFSGRGQHDYETSPIMLVPPIPNPAHCVQDLLFSILPMAYRRELKGVHAVSIHSPGQDKDYCVQAISALGWFEGRHTFPAGTICFEKLWAPAFMHYRFPRGRSRGLKLSKKRHGRYLHKEDLPIEMLKFLQSEMWRAALDDADGTEVVSRKIVLESRRGLSRRTWKNVDDIANILKDRLSLNSSELHIVGNVGDFSWKQQAALFHGASIWVTPHSGSNPNTIFMKPNTTVIELSCKGTNSWIREWIVDLDIDHRSIVADDPMCSGHDEKFLGFRPETLVDPIVKAYLEQR</sequence>
<dbReference type="OrthoDB" id="10409002at2759"/>
<feature type="domain" description="Glycosyltransferase 61 catalytic" evidence="1">
    <location>
        <begin position="116"/>
        <end position="321"/>
    </location>
</feature>
<dbReference type="Proteomes" id="UP000266841">
    <property type="component" value="Unassembled WGS sequence"/>
</dbReference>
<dbReference type="GO" id="GO:0016757">
    <property type="term" value="F:glycosyltransferase activity"/>
    <property type="evidence" value="ECO:0007669"/>
    <property type="project" value="InterPro"/>
</dbReference>
<dbReference type="InterPro" id="IPR049625">
    <property type="entry name" value="Glyco_transf_61_cat"/>
</dbReference>